<sequence>MHYKNDTLTIREFTPEEFPLFSALFENENVTRYLPYKTREEYKEMFDKAIADYKEGPFSRWGIFNPVNNDCMGMCLARTFLDRPSQIEIGYTLGENYWGKGLGTEVCKALVEYCLSLQQEKDIVAVTDPDNIGSQKVLTKSGFKRIDNLVRENTTLAYFVFSKTSDNDK</sequence>
<evidence type="ECO:0000259" key="1">
    <source>
        <dbReference type="PROSITE" id="PS51186"/>
    </source>
</evidence>
<gene>
    <name evidence="2" type="ORF">FOB44_04905</name>
</gene>
<protein>
    <submittedName>
        <fullName evidence="2">GNAT family N-acetyltransferase</fullName>
    </submittedName>
</protein>
<dbReference type="InterPro" id="IPR051531">
    <property type="entry name" value="N-acetyltransferase"/>
</dbReference>
<dbReference type="SUPFAM" id="SSF55729">
    <property type="entry name" value="Acyl-CoA N-acyltransferases (Nat)"/>
    <property type="match status" value="1"/>
</dbReference>
<feature type="domain" description="N-acetyltransferase" evidence="1">
    <location>
        <begin position="8"/>
        <end position="166"/>
    </location>
</feature>
<dbReference type="Gene3D" id="3.40.630.30">
    <property type="match status" value="1"/>
</dbReference>
<keyword evidence="3" id="KW-1185">Reference proteome</keyword>
<dbReference type="Proteomes" id="UP000501570">
    <property type="component" value="Chromosome"/>
</dbReference>
<accession>A0ABX6KN35</accession>
<dbReference type="RefSeq" id="WP_168237819.1">
    <property type="nucleotide sequence ID" value="NZ_CP050995.1"/>
</dbReference>
<dbReference type="Pfam" id="PF13302">
    <property type="entry name" value="Acetyltransf_3"/>
    <property type="match status" value="1"/>
</dbReference>
<evidence type="ECO:0000313" key="3">
    <source>
        <dbReference type="Proteomes" id="UP000501570"/>
    </source>
</evidence>
<dbReference type="InterPro" id="IPR016181">
    <property type="entry name" value="Acyl_CoA_acyltransferase"/>
</dbReference>
<proteinExistence type="predicted"/>
<evidence type="ECO:0000313" key="2">
    <source>
        <dbReference type="EMBL" id="QIY90037.1"/>
    </source>
</evidence>
<dbReference type="EMBL" id="CP050995">
    <property type="protein sequence ID" value="QIY90037.1"/>
    <property type="molecule type" value="Genomic_DNA"/>
</dbReference>
<name>A0ABX6KN35_CHRGL</name>
<dbReference type="PROSITE" id="PS51186">
    <property type="entry name" value="GNAT"/>
    <property type="match status" value="1"/>
</dbReference>
<dbReference type="PANTHER" id="PTHR43792">
    <property type="entry name" value="GNAT FAMILY, PUTATIVE (AFU_ORTHOLOGUE AFUA_3G00765)-RELATED-RELATED"/>
    <property type="match status" value="1"/>
</dbReference>
<dbReference type="InterPro" id="IPR000182">
    <property type="entry name" value="GNAT_dom"/>
</dbReference>
<dbReference type="PANTHER" id="PTHR43792:SF1">
    <property type="entry name" value="N-ACETYLTRANSFERASE DOMAIN-CONTAINING PROTEIN"/>
    <property type="match status" value="1"/>
</dbReference>
<organism evidence="2 3">
    <name type="scientific">Chryseobacterium gallinarum</name>
    <dbReference type="NCBI Taxonomy" id="1324352"/>
    <lineage>
        <taxon>Bacteria</taxon>
        <taxon>Pseudomonadati</taxon>
        <taxon>Bacteroidota</taxon>
        <taxon>Flavobacteriia</taxon>
        <taxon>Flavobacteriales</taxon>
        <taxon>Weeksellaceae</taxon>
        <taxon>Chryseobacterium group</taxon>
        <taxon>Chryseobacterium</taxon>
    </lineage>
</organism>
<reference evidence="2 3" key="1">
    <citation type="submission" date="2019-09" db="EMBL/GenBank/DDBJ databases">
        <title>FDA dAtabase for Regulatory Grade micrObial Sequences (FDA-ARGOS): Supporting development and validation of Infectious Disease Dx tests.</title>
        <authorList>
            <person name="Sciortino C."/>
            <person name="Tallon L."/>
            <person name="Sadzewicz L."/>
            <person name="Vavikolanu K."/>
            <person name="Mehta A."/>
            <person name="Aluvathingal J."/>
            <person name="Nadendla S."/>
            <person name="Nandy P."/>
            <person name="Geyer C."/>
            <person name="Yan Y."/>
            <person name="Sichtig H."/>
        </authorList>
    </citation>
    <scope>NUCLEOTIDE SEQUENCE [LARGE SCALE GENOMIC DNA]</scope>
    <source>
        <strain evidence="2 3">FDAARGOS_636</strain>
    </source>
</reference>